<evidence type="ECO:0000256" key="4">
    <source>
        <dbReference type="ARBA" id="ARBA00022989"/>
    </source>
</evidence>
<feature type="transmembrane region" description="Helical" evidence="6">
    <location>
        <begin position="764"/>
        <end position="788"/>
    </location>
</feature>
<sequence>MKHDTDTQQPVIARLQDFDRQSGNLLERLLFNNRLVIIIICVLLTSFLGYHASQLRLNASFERMIPTSHPYIINYFENKQELPGLGNSVRIAVETTKGTIFNADYLETLRKINDDVFFIPGVDRNAMKSLWTPATRWSEVTEEGLAGGPVIPDTYDGSSVSVDQVRVNVERSGQIGQLVANNFKSSIIFIPLLDANPETNQPLDYQVLSHRMEKLRKAYQNDNIKLHITGFAKLAGDLMDGLQNVLFFFLIAIIIAAVIIFWYTRCLRSSLIIVTCSIIAVVWQLGLLHLLGFELDPFSMLVPFLVFSIGMSHGGQKMNGILQDVGRGMHKVVAARYTFRRLFMAGFTALVTDAVGFAVLMIIRIGVIQVLALMASVGVAVLIFTNLVLVPISLSFVGVSKKAADRSLKQETAGLTGENKHIMWRFLDLFTHRKWAAVAIVVFILMVGIGIVIRSNLQIGDLDPGAPELRPDSRYNLDNAFIAENFSSSSDVLVVMVKTQTNLCTQFDTLEKVDALEWQLQQLDGVESTNSMAPTSKQAIVGMNEGSLKWFELLKNQYVLNAVTVRAPRELFNTDCSMLSLFVYLKDHKAHTLTSVINAVEAFKENNDSEEVRFLLAAGNAGIEAATNIVVEKAMVQMLYLVYGSVFVLCLITFRSWRAALVAVIPLALTSILCEVLMVYLRIGVKVATLPVIALGVGIGVDYALYVLSVTLADIRSGMTLSAAYYRALLFTGKIVILMGLTLALGVATWSFSPIKFQADMGILLAFMFLWNMVGALVFMPALASFLLKGYSGATKTSRKEKRIKEKKLSLECS</sequence>
<evidence type="ECO:0000259" key="7">
    <source>
        <dbReference type="PROSITE" id="PS50156"/>
    </source>
</evidence>
<dbReference type="Gene3D" id="1.20.1640.10">
    <property type="entry name" value="Multidrug efflux transporter AcrB transmembrane domain"/>
    <property type="match status" value="2"/>
</dbReference>
<feature type="domain" description="SSD" evidence="7">
    <location>
        <begin position="274"/>
        <end position="396"/>
    </location>
</feature>
<dbReference type="PROSITE" id="PS50156">
    <property type="entry name" value="SSD"/>
    <property type="match status" value="1"/>
</dbReference>
<keyword evidence="4 6" id="KW-1133">Transmembrane helix</keyword>
<evidence type="ECO:0000256" key="2">
    <source>
        <dbReference type="ARBA" id="ARBA00022475"/>
    </source>
</evidence>
<evidence type="ECO:0000256" key="3">
    <source>
        <dbReference type="ARBA" id="ARBA00022692"/>
    </source>
</evidence>
<dbReference type="Pfam" id="PF03176">
    <property type="entry name" value="MMPL"/>
    <property type="match status" value="2"/>
</dbReference>
<dbReference type="InterPro" id="IPR050545">
    <property type="entry name" value="Mycobact_MmpL"/>
</dbReference>
<keyword evidence="2" id="KW-1003">Cell membrane</keyword>
<dbReference type="SUPFAM" id="SSF82866">
    <property type="entry name" value="Multidrug efflux transporter AcrB transmembrane domain"/>
    <property type="match status" value="2"/>
</dbReference>
<feature type="transmembrane region" description="Helical" evidence="6">
    <location>
        <begin position="298"/>
        <end position="322"/>
    </location>
</feature>
<dbReference type="RefSeq" id="WP_155321875.1">
    <property type="nucleotide sequence ID" value="NZ_AP021876.1"/>
</dbReference>
<evidence type="ECO:0000256" key="6">
    <source>
        <dbReference type="SAM" id="Phobius"/>
    </source>
</evidence>
<feature type="transmembrane region" description="Helical" evidence="6">
    <location>
        <begin position="35"/>
        <end position="53"/>
    </location>
</feature>
<feature type="transmembrane region" description="Helical" evidence="6">
    <location>
        <begin position="661"/>
        <end position="681"/>
    </location>
</feature>
<dbReference type="PANTHER" id="PTHR33406">
    <property type="entry name" value="MEMBRANE PROTEIN MJ1562-RELATED"/>
    <property type="match status" value="1"/>
</dbReference>
<evidence type="ECO:0000313" key="9">
    <source>
        <dbReference type="Proteomes" id="UP000425960"/>
    </source>
</evidence>
<feature type="transmembrane region" description="Helical" evidence="6">
    <location>
        <begin position="245"/>
        <end position="264"/>
    </location>
</feature>
<feature type="transmembrane region" description="Helical" evidence="6">
    <location>
        <begin position="435"/>
        <end position="453"/>
    </location>
</feature>
<protein>
    <recommendedName>
        <fullName evidence="7">SSD domain-containing protein</fullName>
    </recommendedName>
</protein>
<reference evidence="8 9" key="1">
    <citation type="submission" date="2019-11" db="EMBL/GenBank/DDBJ databases">
        <title>Comparative genomics of hydrocarbon-degrading Desulfosarcina strains.</title>
        <authorList>
            <person name="Watanabe M."/>
            <person name="Kojima H."/>
            <person name="Fukui M."/>
        </authorList>
    </citation>
    <scope>NUCLEOTIDE SEQUENCE [LARGE SCALE GENOMIC DNA]</scope>
    <source>
        <strain evidence="8 9">28bB2T</strain>
    </source>
</reference>
<keyword evidence="5 6" id="KW-0472">Membrane</keyword>
<keyword evidence="3 6" id="KW-0812">Transmembrane</keyword>
<dbReference type="EMBL" id="AP021876">
    <property type="protein sequence ID" value="BBO81076.1"/>
    <property type="molecule type" value="Genomic_DNA"/>
</dbReference>
<dbReference type="KEGG" id="dov:DSCO28_16420"/>
<dbReference type="GO" id="GO:0005886">
    <property type="term" value="C:plasma membrane"/>
    <property type="evidence" value="ECO:0007669"/>
    <property type="project" value="UniProtKB-SubCell"/>
</dbReference>
<feature type="transmembrane region" description="Helical" evidence="6">
    <location>
        <begin position="342"/>
        <end position="365"/>
    </location>
</feature>
<feature type="transmembrane region" description="Helical" evidence="6">
    <location>
        <begin position="634"/>
        <end position="654"/>
    </location>
</feature>
<evidence type="ECO:0000313" key="8">
    <source>
        <dbReference type="EMBL" id="BBO81076.1"/>
    </source>
</evidence>
<gene>
    <name evidence="8" type="ORF">DSCO28_16420</name>
</gene>
<dbReference type="PANTHER" id="PTHR33406:SF10">
    <property type="entry name" value="SSD DOMAIN-CONTAINING PROTEIN"/>
    <property type="match status" value="1"/>
</dbReference>
<evidence type="ECO:0000256" key="5">
    <source>
        <dbReference type="ARBA" id="ARBA00023136"/>
    </source>
</evidence>
<name>A0A5K7ZJA5_9BACT</name>
<organism evidence="8 9">
    <name type="scientific">Desulfosarcina ovata subsp. sediminis</name>
    <dbReference type="NCBI Taxonomy" id="885957"/>
    <lineage>
        <taxon>Bacteria</taxon>
        <taxon>Pseudomonadati</taxon>
        <taxon>Thermodesulfobacteriota</taxon>
        <taxon>Desulfobacteria</taxon>
        <taxon>Desulfobacterales</taxon>
        <taxon>Desulfosarcinaceae</taxon>
        <taxon>Desulfosarcina</taxon>
    </lineage>
</organism>
<proteinExistence type="predicted"/>
<feature type="transmembrane region" description="Helical" evidence="6">
    <location>
        <begin position="687"/>
        <end position="708"/>
    </location>
</feature>
<dbReference type="InterPro" id="IPR000731">
    <property type="entry name" value="SSD"/>
</dbReference>
<dbReference type="InterPro" id="IPR004869">
    <property type="entry name" value="MMPL_dom"/>
</dbReference>
<dbReference type="AlphaFoldDB" id="A0A5K7ZJA5"/>
<feature type="transmembrane region" description="Helical" evidence="6">
    <location>
        <begin position="271"/>
        <end position="292"/>
    </location>
</feature>
<feature type="transmembrane region" description="Helical" evidence="6">
    <location>
        <begin position="371"/>
        <end position="399"/>
    </location>
</feature>
<accession>A0A5K7ZJA5</accession>
<evidence type="ECO:0000256" key="1">
    <source>
        <dbReference type="ARBA" id="ARBA00004651"/>
    </source>
</evidence>
<dbReference type="Proteomes" id="UP000425960">
    <property type="component" value="Chromosome"/>
</dbReference>
<comment type="subcellular location">
    <subcellularLocation>
        <location evidence="1">Cell membrane</location>
        <topology evidence="1">Multi-pass membrane protein</topology>
    </subcellularLocation>
</comment>
<feature type="transmembrane region" description="Helical" evidence="6">
    <location>
        <begin position="729"/>
        <end position="752"/>
    </location>
</feature>